<accession>A0A6C0K5C3</accession>
<proteinExistence type="predicted"/>
<sequence>MKAATIRKYGVFMAIIGVILFLYLVYQRPTEGFQSTESRSVDLVVARYKENLEWLNNYKDSRFQNVFIYNKSDSPVEDCVNEYANCVIKTLPNVGVCDHTYLYHIIENYDSLADVTVFAPGSADLEYKANVFKTTIDKTMTTKDSVLNVYKFDIDADKAMYNFRMINYIPSSSHNRDRNDFKNVPASPTPFGVWYRKHFPEVHTPYSSFLGIFAVSKEHVHQRPKSFYKEMINQVNTNTFHEASHFIERAWFSIFWPVPEKCIHVSPVITDLIDRTGAFRDVRMVEGFQDDTVPTFHILIATAGRPTLKKLLDSLKGELTDSDAITIVFDGPGAKEKSGYDESWFSRHMSQHTVIVQDPNLGAGIGGEPIRTKYQTLLTPETTYIMHADDDDEYIKGSFEKLRNMCSDPEVLYIAKMRYSDKPGLVVPSQNTEIVQDDIGTPNGIIPFHSAGKVKWGMRYGGDFDYYNALSKMVDKVVFLDLIIYTVFRR</sequence>
<dbReference type="AlphaFoldDB" id="A0A6C0K5C3"/>
<dbReference type="InterPro" id="IPR021838">
    <property type="entry name" value="DUF3431"/>
</dbReference>
<name>A0A6C0K5C3_9ZZZZ</name>
<keyword evidence="1" id="KW-0812">Transmembrane</keyword>
<dbReference type="PANTHER" id="PTHR37490">
    <property type="entry name" value="EXPRESSED PROTEIN"/>
    <property type="match status" value="1"/>
</dbReference>
<organism evidence="2">
    <name type="scientific">viral metagenome</name>
    <dbReference type="NCBI Taxonomy" id="1070528"/>
    <lineage>
        <taxon>unclassified sequences</taxon>
        <taxon>metagenomes</taxon>
        <taxon>organismal metagenomes</taxon>
    </lineage>
</organism>
<protein>
    <submittedName>
        <fullName evidence="2">Uncharacterized protein</fullName>
    </submittedName>
</protein>
<dbReference type="PANTHER" id="PTHR37490:SF1">
    <property type="entry name" value="GLYCOSYLTRANSFERASE 2-LIKE DOMAIN-CONTAINING PROTEIN"/>
    <property type="match status" value="1"/>
</dbReference>
<dbReference type="Pfam" id="PF11913">
    <property type="entry name" value="DUF3431"/>
    <property type="match status" value="1"/>
</dbReference>
<dbReference type="EMBL" id="MN740811">
    <property type="protein sequence ID" value="QHU12909.1"/>
    <property type="molecule type" value="Genomic_DNA"/>
</dbReference>
<feature type="transmembrane region" description="Helical" evidence="1">
    <location>
        <begin position="9"/>
        <end position="26"/>
    </location>
</feature>
<evidence type="ECO:0000256" key="1">
    <source>
        <dbReference type="SAM" id="Phobius"/>
    </source>
</evidence>
<keyword evidence="1" id="KW-1133">Transmembrane helix</keyword>
<evidence type="ECO:0000313" key="2">
    <source>
        <dbReference type="EMBL" id="QHU12909.1"/>
    </source>
</evidence>
<reference evidence="2" key="1">
    <citation type="journal article" date="2020" name="Nature">
        <title>Giant virus diversity and host interactions through global metagenomics.</title>
        <authorList>
            <person name="Schulz F."/>
            <person name="Roux S."/>
            <person name="Paez-Espino D."/>
            <person name="Jungbluth S."/>
            <person name="Walsh D.A."/>
            <person name="Denef V.J."/>
            <person name="McMahon K.D."/>
            <person name="Konstantinidis K.T."/>
            <person name="Eloe-Fadrosh E.A."/>
            <person name="Kyrpides N.C."/>
            <person name="Woyke T."/>
        </authorList>
    </citation>
    <scope>NUCLEOTIDE SEQUENCE</scope>
    <source>
        <strain evidence="2">GVMAG-S-1101172-89</strain>
    </source>
</reference>
<keyword evidence="1" id="KW-0472">Membrane</keyword>